<reference evidence="3" key="1">
    <citation type="journal article" date="2019" name="Int. J. Syst. Evol. Microbiol.">
        <title>The Global Catalogue of Microorganisms (GCM) 10K type strain sequencing project: providing services to taxonomists for standard genome sequencing and annotation.</title>
        <authorList>
            <consortium name="The Broad Institute Genomics Platform"/>
            <consortium name="The Broad Institute Genome Sequencing Center for Infectious Disease"/>
            <person name="Wu L."/>
            <person name="Ma J."/>
        </authorList>
    </citation>
    <scope>NUCLEOTIDE SEQUENCE [LARGE SCALE GENOMIC DNA]</scope>
    <source>
        <strain evidence="3">JCM 3325</strain>
    </source>
</reference>
<accession>A0ABP5WW43</accession>
<keyword evidence="3" id="KW-1185">Reference proteome</keyword>
<protein>
    <submittedName>
        <fullName evidence="2">Uncharacterized protein</fullName>
    </submittedName>
</protein>
<evidence type="ECO:0000313" key="2">
    <source>
        <dbReference type="EMBL" id="GAA2434156.1"/>
    </source>
</evidence>
<dbReference type="Proteomes" id="UP001501231">
    <property type="component" value="Unassembled WGS sequence"/>
</dbReference>
<name>A0ABP5WW43_9ACTN</name>
<gene>
    <name evidence="2" type="ORF">GCM10010191_55670</name>
</gene>
<organism evidence="2 3">
    <name type="scientific">Actinomadura vinacea</name>
    <dbReference type="NCBI Taxonomy" id="115336"/>
    <lineage>
        <taxon>Bacteria</taxon>
        <taxon>Bacillati</taxon>
        <taxon>Actinomycetota</taxon>
        <taxon>Actinomycetes</taxon>
        <taxon>Streptosporangiales</taxon>
        <taxon>Thermomonosporaceae</taxon>
        <taxon>Actinomadura</taxon>
    </lineage>
</organism>
<feature type="compositionally biased region" description="Polar residues" evidence="1">
    <location>
        <begin position="8"/>
        <end position="18"/>
    </location>
</feature>
<evidence type="ECO:0000256" key="1">
    <source>
        <dbReference type="SAM" id="MobiDB-lite"/>
    </source>
</evidence>
<proteinExistence type="predicted"/>
<dbReference type="EMBL" id="BAAARW010000020">
    <property type="protein sequence ID" value="GAA2434156.1"/>
    <property type="molecule type" value="Genomic_DNA"/>
</dbReference>
<feature type="region of interest" description="Disordered" evidence="1">
    <location>
        <begin position="1"/>
        <end position="24"/>
    </location>
</feature>
<comment type="caution">
    <text evidence="2">The sequence shown here is derived from an EMBL/GenBank/DDBJ whole genome shotgun (WGS) entry which is preliminary data.</text>
</comment>
<sequence>MIVGSDGSAASQARTVPSGSPCGVGTADGLLTGAGRGGAALLDSRWSGAAVATGGTRPGPLVGIGPVPARGMVAA</sequence>
<evidence type="ECO:0000313" key="3">
    <source>
        <dbReference type="Proteomes" id="UP001501231"/>
    </source>
</evidence>